<dbReference type="EMBL" id="AUWU02000002">
    <property type="protein sequence ID" value="KAH0576600.1"/>
    <property type="molecule type" value="Genomic_DNA"/>
</dbReference>
<keyword evidence="1" id="KW-1133">Transmembrane helix</keyword>
<name>V6LPP8_9EUKA</name>
<evidence type="ECO:0000313" key="3">
    <source>
        <dbReference type="EMBL" id="KAH0576600.1"/>
    </source>
</evidence>
<keyword evidence="4" id="KW-1185">Reference proteome</keyword>
<accession>V6LPP8</accession>
<sequence>MLILLFSIDSSACYKCLEQNNNLEIYTHFWCVTDGTCKSVSDIESCSSYEMHDMLYDANVCCVDIATEDSCLSGNTISYCLWCPTHLVDSVSITGKCMYSGPQGPELNYDNVNKNCLTAPDISSKCSQLNDCPTCAENVVCAFCPVQGRCITKLLEDKPYPQSLYKCSDGMTTVCCDSYSDCETCALNTMSITSPVCVWCGGGNTDNETPYCSTADKVFGKCSTDMNALGASYCSDSCYLKGKTCTECLAQSGCIWLSNIKLNDFPNSPPIQLCAPGGSSGPKVSTIQFTTQLPQNYGFEVVTFNYLTCSLNASQLNSLIISLCIIVVLAIVIAYSATFILKKVRYNKLLKAALLAALSDEDKKMVEEEQAFDVNDYMTTVQEIPWEDEI</sequence>
<dbReference type="Proteomes" id="UP000018208">
    <property type="component" value="Unassembled WGS sequence"/>
</dbReference>
<dbReference type="EMBL" id="KI546089">
    <property type="protein sequence ID" value="EST45676.1"/>
    <property type="molecule type" value="Genomic_DNA"/>
</dbReference>
<organism evidence="2">
    <name type="scientific">Spironucleus salmonicida</name>
    <dbReference type="NCBI Taxonomy" id="348837"/>
    <lineage>
        <taxon>Eukaryota</taxon>
        <taxon>Metamonada</taxon>
        <taxon>Diplomonadida</taxon>
        <taxon>Hexamitidae</taxon>
        <taxon>Hexamitinae</taxon>
        <taxon>Spironucleus</taxon>
    </lineage>
</organism>
<protein>
    <submittedName>
        <fullName evidence="2">Cysteine-rich membrane protein 2</fullName>
    </submittedName>
</protein>
<dbReference type="VEuPathDB" id="GiardiaDB:SS50377_22164"/>
<keyword evidence="1" id="KW-0812">Transmembrane</keyword>
<reference evidence="2 3" key="1">
    <citation type="journal article" date="2014" name="PLoS Genet.">
        <title>The Genome of Spironucleus salmonicida Highlights a Fish Pathogen Adapted to Fluctuating Environments.</title>
        <authorList>
            <person name="Xu F."/>
            <person name="Jerlstrom-Hultqvist J."/>
            <person name="Einarsson E."/>
            <person name="Astvaldsson A."/>
            <person name="Svard S.G."/>
            <person name="Andersson J.O."/>
        </authorList>
    </citation>
    <scope>NUCLEOTIDE SEQUENCE</scope>
    <source>
        <strain evidence="3">ATCC 50377</strain>
    </source>
</reference>
<feature type="transmembrane region" description="Helical" evidence="1">
    <location>
        <begin position="319"/>
        <end position="341"/>
    </location>
</feature>
<gene>
    <name evidence="2" type="ORF">SS50377_14248</name>
    <name evidence="3" type="ORF">SS50377_22164</name>
</gene>
<dbReference type="AlphaFoldDB" id="V6LPP8"/>
<evidence type="ECO:0000313" key="4">
    <source>
        <dbReference type="Proteomes" id="UP000018208"/>
    </source>
</evidence>
<proteinExistence type="predicted"/>
<evidence type="ECO:0000313" key="2">
    <source>
        <dbReference type="EMBL" id="EST45676.1"/>
    </source>
</evidence>
<evidence type="ECO:0000256" key="1">
    <source>
        <dbReference type="SAM" id="Phobius"/>
    </source>
</evidence>
<dbReference type="OrthoDB" id="5829916at2759"/>
<reference evidence="3" key="2">
    <citation type="submission" date="2020-12" db="EMBL/GenBank/DDBJ databases">
        <title>New Spironucleus salmonicida genome in near-complete chromosomes.</title>
        <authorList>
            <person name="Xu F."/>
            <person name="Kurt Z."/>
            <person name="Jimenez-Gonzalez A."/>
            <person name="Astvaldsson A."/>
            <person name="Andersson J.O."/>
            <person name="Svard S.G."/>
        </authorList>
    </citation>
    <scope>NUCLEOTIDE SEQUENCE</scope>
    <source>
        <strain evidence="3">ATCC 50377</strain>
    </source>
</reference>
<keyword evidence="1" id="KW-0472">Membrane</keyword>